<dbReference type="Proteomes" id="UP001549920">
    <property type="component" value="Unassembled WGS sequence"/>
</dbReference>
<dbReference type="Pfam" id="PF09778">
    <property type="entry name" value="Guanylate_cyc_2"/>
    <property type="match status" value="1"/>
</dbReference>
<evidence type="ECO:0000313" key="2">
    <source>
        <dbReference type="Proteomes" id="UP001549920"/>
    </source>
</evidence>
<sequence length="226" mass="26043">MTTERKAPSLTEHQIVHYQQRYNWDCGLSCVLMLLTDEQRTEFLDKFTDICQEEGFNQSTWTIDLCYLLKRFDIRHQMCTTMLGVNEDYKRHGYYDKILDLDRDRVRRRFDEAASAGLAVSQRSLSTEELVAHLEKAGPVVLLVDAGLLVCDLCKHNKLKAEFRRCFGGGYRGHYIVLVGRSRGKLLYRDPALTPRLCAASPLTLNRARLASGTDQDVVLVYKDFR</sequence>
<reference evidence="1 2" key="1">
    <citation type="submission" date="2024-06" db="EMBL/GenBank/DDBJ databases">
        <title>A chromosome-level genome assembly of beet webworm, Loxostege sticticalis.</title>
        <authorList>
            <person name="Zhang Y."/>
        </authorList>
    </citation>
    <scope>NUCLEOTIDE SEQUENCE [LARGE SCALE GENOMIC DNA]</scope>
    <source>
        <strain evidence="1">AQ026</strain>
        <tissue evidence="1">Whole body</tissue>
    </source>
</reference>
<evidence type="ECO:0000313" key="1">
    <source>
        <dbReference type="EMBL" id="KAL0868123.1"/>
    </source>
</evidence>
<keyword evidence="2" id="KW-1185">Reference proteome</keyword>
<dbReference type="PANTHER" id="PTHR31400:SF1">
    <property type="entry name" value="PROTEIN GUCD1"/>
    <property type="match status" value="1"/>
</dbReference>
<name>A0ABR3HCP5_LOXSC</name>
<evidence type="ECO:0008006" key="3">
    <source>
        <dbReference type="Google" id="ProtNLM"/>
    </source>
</evidence>
<comment type="caution">
    <text evidence="1">The sequence shown here is derived from an EMBL/GenBank/DDBJ whole genome shotgun (WGS) entry which is preliminary data.</text>
</comment>
<dbReference type="InterPro" id="IPR018616">
    <property type="entry name" value="GUCD1"/>
</dbReference>
<dbReference type="EMBL" id="JBEUOH010000022">
    <property type="protein sequence ID" value="KAL0868123.1"/>
    <property type="molecule type" value="Genomic_DNA"/>
</dbReference>
<gene>
    <name evidence="1" type="ORF">ABMA27_008752</name>
</gene>
<accession>A0ABR3HCP5</accession>
<proteinExistence type="predicted"/>
<organism evidence="1 2">
    <name type="scientific">Loxostege sticticalis</name>
    <name type="common">Beet webworm moth</name>
    <dbReference type="NCBI Taxonomy" id="481309"/>
    <lineage>
        <taxon>Eukaryota</taxon>
        <taxon>Metazoa</taxon>
        <taxon>Ecdysozoa</taxon>
        <taxon>Arthropoda</taxon>
        <taxon>Hexapoda</taxon>
        <taxon>Insecta</taxon>
        <taxon>Pterygota</taxon>
        <taxon>Neoptera</taxon>
        <taxon>Endopterygota</taxon>
        <taxon>Lepidoptera</taxon>
        <taxon>Glossata</taxon>
        <taxon>Ditrysia</taxon>
        <taxon>Pyraloidea</taxon>
        <taxon>Crambidae</taxon>
        <taxon>Pyraustinae</taxon>
        <taxon>Loxostege</taxon>
    </lineage>
</organism>
<protein>
    <recommendedName>
        <fullName evidence="3">Protein GUCD1</fullName>
    </recommendedName>
</protein>
<dbReference type="PANTHER" id="PTHR31400">
    <property type="entry name" value="GUANYLYL CYCLASE DOMAIN CONTAINING PROTEIN 1 GUCD1"/>
    <property type="match status" value="1"/>
</dbReference>